<reference evidence="2 3" key="1">
    <citation type="journal article" date="2014" name="Curr. Biol.">
        <title>The genome of the clonal raider ant Cerapachys biroi.</title>
        <authorList>
            <person name="Oxley P.R."/>
            <person name="Ji L."/>
            <person name="Fetter-Pruneda I."/>
            <person name="McKenzie S.K."/>
            <person name="Li C."/>
            <person name="Hu H."/>
            <person name="Zhang G."/>
            <person name="Kronauer D.J."/>
        </authorList>
    </citation>
    <scope>NUCLEOTIDE SEQUENCE [LARGE SCALE GENOMIC DNA]</scope>
</reference>
<feature type="compositionally biased region" description="Basic and acidic residues" evidence="1">
    <location>
        <begin position="52"/>
        <end position="70"/>
    </location>
</feature>
<proteinExistence type="predicted"/>
<dbReference type="EMBL" id="KK107260">
    <property type="protein sequence ID" value="EZA54108.1"/>
    <property type="molecule type" value="Genomic_DNA"/>
</dbReference>
<sequence length="119" mass="12490">MPAKICRVIDSNMAGTSCKLSCRSTLRAPLCCLRLVDETITIGSGPGIIGKGEAEEGAGSRRRGDRETISDRGAGSGEDASRMTGTGTGEMRKVGRGERFETCGAAHGTFVKNRVITLI</sequence>
<evidence type="ECO:0000256" key="1">
    <source>
        <dbReference type="SAM" id="MobiDB-lite"/>
    </source>
</evidence>
<dbReference type="Proteomes" id="UP000053097">
    <property type="component" value="Unassembled WGS sequence"/>
</dbReference>
<accession>A0A026WDX1</accession>
<protein>
    <submittedName>
        <fullName evidence="2">Uncharacterized protein</fullName>
    </submittedName>
</protein>
<dbReference type="AlphaFoldDB" id="A0A026WDX1"/>
<organism evidence="2 3">
    <name type="scientific">Ooceraea biroi</name>
    <name type="common">Clonal raider ant</name>
    <name type="synonym">Cerapachys biroi</name>
    <dbReference type="NCBI Taxonomy" id="2015173"/>
    <lineage>
        <taxon>Eukaryota</taxon>
        <taxon>Metazoa</taxon>
        <taxon>Ecdysozoa</taxon>
        <taxon>Arthropoda</taxon>
        <taxon>Hexapoda</taxon>
        <taxon>Insecta</taxon>
        <taxon>Pterygota</taxon>
        <taxon>Neoptera</taxon>
        <taxon>Endopterygota</taxon>
        <taxon>Hymenoptera</taxon>
        <taxon>Apocrita</taxon>
        <taxon>Aculeata</taxon>
        <taxon>Formicoidea</taxon>
        <taxon>Formicidae</taxon>
        <taxon>Dorylinae</taxon>
        <taxon>Ooceraea</taxon>
    </lineage>
</organism>
<name>A0A026WDX1_OOCBI</name>
<evidence type="ECO:0000313" key="3">
    <source>
        <dbReference type="Proteomes" id="UP000053097"/>
    </source>
</evidence>
<gene>
    <name evidence="2" type="ORF">X777_05958</name>
</gene>
<evidence type="ECO:0000313" key="2">
    <source>
        <dbReference type="EMBL" id="EZA54108.1"/>
    </source>
</evidence>
<feature type="region of interest" description="Disordered" evidence="1">
    <location>
        <begin position="46"/>
        <end position="97"/>
    </location>
</feature>
<keyword evidence="3" id="KW-1185">Reference proteome</keyword>